<evidence type="ECO:0000313" key="2">
    <source>
        <dbReference type="EMBL" id="RKO91927.1"/>
    </source>
</evidence>
<feature type="compositionally biased region" description="Polar residues" evidence="1">
    <location>
        <begin position="195"/>
        <end position="206"/>
    </location>
</feature>
<dbReference type="AlphaFoldDB" id="A0A4V1IS10"/>
<gene>
    <name evidence="2" type="ORF">BDK51DRAFT_27280</name>
</gene>
<reference evidence="3" key="1">
    <citation type="journal article" date="2018" name="Nat. Microbiol.">
        <title>Leveraging single-cell genomics to expand the fungal tree of life.</title>
        <authorList>
            <person name="Ahrendt S.R."/>
            <person name="Quandt C.A."/>
            <person name="Ciobanu D."/>
            <person name="Clum A."/>
            <person name="Salamov A."/>
            <person name="Andreopoulos B."/>
            <person name="Cheng J.F."/>
            <person name="Woyke T."/>
            <person name="Pelin A."/>
            <person name="Henrissat B."/>
            <person name="Reynolds N.K."/>
            <person name="Benny G.L."/>
            <person name="Smith M.E."/>
            <person name="James T.Y."/>
            <person name="Grigoriev I.V."/>
        </authorList>
    </citation>
    <scope>NUCLEOTIDE SEQUENCE [LARGE SCALE GENOMIC DNA]</scope>
</reference>
<dbReference type="Proteomes" id="UP000269721">
    <property type="component" value="Unassembled WGS sequence"/>
</dbReference>
<keyword evidence="3" id="KW-1185">Reference proteome</keyword>
<evidence type="ECO:0000313" key="3">
    <source>
        <dbReference type="Proteomes" id="UP000269721"/>
    </source>
</evidence>
<feature type="region of interest" description="Disordered" evidence="1">
    <location>
        <begin position="195"/>
        <end position="231"/>
    </location>
</feature>
<feature type="region of interest" description="Disordered" evidence="1">
    <location>
        <begin position="345"/>
        <end position="365"/>
    </location>
</feature>
<proteinExistence type="predicted"/>
<sequence length="365" mass="40513">MRLALLWLTSQPRPVEQPSLPHPPDHCSNITLPIKNIAVSFYSMASVIKTSFKSRPGLGAVCLDKSERGIVQEWAKEQGNVRNIAGGISEYLAVLSVVECSTRAVLQLCLPSTLPIFAPPPPHPLILYQQLGLPLKKKQSKKPRTRTVFSSSSKDTMYQVVVRNLPYRVSEADVRVLFSLAEAWRGIYVKNAATTTQKTRSASKTSRGGGAKDVDNKAERKDKRRRACGQGAALRLHPNELPQERLASQRVVAGPRLCPQAAPPSVVVTISTESIQETRKYQQKRLTLVETLACWAMEIQLQNYRPWSKNVSIQNLLPRRGLGGQAELGNEVFIIGMLIPNQDRDPDETIPLMSRSPLDIATDPR</sequence>
<accession>A0A4V1IS10</accession>
<dbReference type="EMBL" id="KZ994841">
    <property type="protein sequence ID" value="RKO91927.1"/>
    <property type="molecule type" value="Genomic_DNA"/>
</dbReference>
<feature type="compositionally biased region" description="Basic and acidic residues" evidence="1">
    <location>
        <begin position="210"/>
        <end position="221"/>
    </location>
</feature>
<evidence type="ECO:0000256" key="1">
    <source>
        <dbReference type="SAM" id="MobiDB-lite"/>
    </source>
</evidence>
<protein>
    <submittedName>
        <fullName evidence="2">Uncharacterized protein</fullName>
    </submittedName>
</protein>
<name>A0A4V1IS10_9FUNG</name>
<organism evidence="2 3">
    <name type="scientific">Blyttiomyces helicus</name>
    <dbReference type="NCBI Taxonomy" id="388810"/>
    <lineage>
        <taxon>Eukaryota</taxon>
        <taxon>Fungi</taxon>
        <taxon>Fungi incertae sedis</taxon>
        <taxon>Chytridiomycota</taxon>
        <taxon>Chytridiomycota incertae sedis</taxon>
        <taxon>Chytridiomycetes</taxon>
        <taxon>Chytridiomycetes incertae sedis</taxon>
        <taxon>Blyttiomyces</taxon>
    </lineage>
</organism>